<reference evidence="1" key="1">
    <citation type="submission" date="2021-04" db="EMBL/GenBank/DDBJ databases">
        <title>Pseudonocardia sp. nov., isolated from sandy soil of mangrove forest.</title>
        <authorList>
            <person name="Zan Z."/>
            <person name="Huang R."/>
            <person name="Liu W."/>
        </authorList>
    </citation>
    <scope>NUCLEOTIDE SEQUENCE</scope>
    <source>
        <strain evidence="1">S2-4</strain>
    </source>
</reference>
<proteinExistence type="predicted"/>
<protein>
    <submittedName>
        <fullName evidence="1">Uncharacterized protein</fullName>
    </submittedName>
</protein>
<dbReference type="RefSeq" id="WP_252440392.1">
    <property type="nucleotide sequence ID" value="NZ_JAGSOV010000039.1"/>
</dbReference>
<comment type="caution">
    <text evidence="1">The sequence shown here is derived from an EMBL/GenBank/DDBJ whole genome shotgun (WGS) entry which is preliminary data.</text>
</comment>
<sequence length="71" mass="8086">MVGFFSPHAAGKDYMFVIVFGKRHRTRQSQELFDTGVDRDLPTRLCTEVCLADEDRYAGTVAAEKVTCQNW</sequence>
<dbReference type="Proteomes" id="UP001165283">
    <property type="component" value="Unassembled WGS sequence"/>
</dbReference>
<evidence type="ECO:0000313" key="2">
    <source>
        <dbReference type="Proteomes" id="UP001165283"/>
    </source>
</evidence>
<accession>A0ABT1A2N5</accession>
<keyword evidence="2" id="KW-1185">Reference proteome</keyword>
<name>A0ABT1A2N5_9PSEU</name>
<gene>
    <name evidence="1" type="ORF">KDL28_18545</name>
</gene>
<dbReference type="EMBL" id="JAGSOV010000039">
    <property type="protein sequence ID" value="MCO1657064.1"/>
    <property type="molecule type" value="Genomic_DNA"/>
</dbReference>
<organism evidence="1 2">
    <name type="scientific">Pseudonocardia humida</name>
    <dbReference type="NCBI Taxonomy" id="2800819"/>
    <lineage>
        <taxon>Bacteria</taxon>
        <taxon>Bacillati</taxon>
        <taxon>Actinomycetota</taxon>
        <taxon>Actinomycetes</taxon>
        <taxon>Pseudonocardiales</taxon>
        <taxon>Pseudonocardiaceae</taxon>
        <taxon>Pseudonocardia</taxon>
    </lineage>
</organism>
<evidence type="ECO:0000313" key="1">
    <source>
        <dbReference type="EMBL" id="MCO1657064.1"/>
    </source>
</evidence>